<reference evidence="8 9" key="1">
    <citation type="submission" date="2018-03" db="EMBL/GenBank/DDBJ databases">
        <title>Adhaeribacter sp. HMF7605 Genome sequencing and assembly.</title>
        <authorList>
            <person name="Kang H."/>
            <person name="Kang J."/>
            <person name="Cha I."/>
            <person name="Kim H."/>
            <person name="Joh K."/>
        </authorList>
    </citation>
    <scope>NUCLEOTIDE SEQUENCE [LARGE SCALE GENOMIC DNA]</scope>
    <source>
        <strain evidence="8 9">HMF7605</strain>
    </source>
</reference>
<comment type="catalytic activity">
    <reaction evidence="1 7">
        <text>D-glucuronate = D-fructuronate</text>
        <dbReference type="Rhea" id="RHEA:13049"/>
        <dbReference type="ChEBI" id="CHEBI:58720"/>
        <dbReference type="ChEBI" id="CHEBI:59863"/>
        <dbReference type="EC" id="5.3.1.12"/>
    </reaction>
</comment>
<evidence type="ECO:0000256" key="3">
    <source>
        <dbReference type="ARBA" id="ARBA00008397"/>
    </source>
</evidence>
<gene>
    <name evidence="7" type="primary">uxaC</name>
    <name evidence="8" type="ORF">AHMF7605_11225</name>
</gene>
<dbReference type="NCBIfam" id="NF002794">
    <property type="entry name" value="PRK02925.1"/>
    <property type="match status" value="1"/>
</dbReference>
<dbReference type="InterPro" id="IPR003766">
    <property type="entry name" value="Uronate_isomerase"/>
</dbReference>
<proteinExistence type="inferred from homology"/>
<dbReference type="InterPro" id="IPR032466">
    <property type="entry name" value="Metal_Hydrolase"/>
</dbReference>
<evidence type="ECO:0000313" key="9">
    <source>
        <dbReference type="Proteomes" id="UP000240357"/>
    </source>
</evidence>
<dbReference type="AlphaFoldDB" id="A0A2T2YEX2"/>
<dbReference type="UniPathway" id="UPA00246"/>
<dbReference type="GO" id="GO:0042840">
    <property type="term" value="P:D-glucuronate catabolic process"/>
    <property type="evidence" value="ECO:0007669"/>
    <property type="project" value="TreeGrafter"/>
</dbReference>
<comment type="catalytic activity">
    <reaction evidence="7">
        <text>aldehydo-D-galacturonate = keto-D-tagaturonate</text>
        <dbReference type="Rhea" id="RHEA:27702"/>
        <dbReference type="ChEBI" id="CHEBI:12952"/>
        <dbReference type="ChEBI" id="CHEBI:17886"/>
    </reaction>
</comment>
<organism evidence="8 9">
    <name type="scientific">Adhaeribacter arboris</name>
    <dbReference type="NCBI Taxonomy" id="2072846"/>
    <lineage>
        <taxon>Bacteria</taxon>
        <taxon>Pseudomonadati</taxon>
        <taxon>Bacteroidota</taxon>
        <taxon>Cytophagia</taxon>
        <taxon>Cytophagales</taxon>
        <taxon>Hymenobacteraceae</taxon>
        <taxon>Adhaeribacter</taxon>
    </lineage>
</organism>
<evidence type="ECO:0000313" key="8">
    <source>
        <dbReference type="EMBL" id="PSR54052.1"/>
    </source>
</evidence>
<dbReference type="Pfam" id="PF02614">
    <property type="entry name" value="UxaC"/>
    <property type="match status" value="1"/>
</dbReference>
<dbReference type="PANTHER" id="PTHR30068:SF4">
    <property type="entry name" value="URONATE ISOMERASE"/>
    <property type="match status" value="1"/>
</dbReference>
<sequence>MYNKEDFLLAEAAKALGTAPVAGSFLTPNFLLDNKTAAGLYHEVAAHLPILDYHNHLHPQNLAENKTFANITQLWITHDPYKHRAMRLNGVPEKYITGDAADKEKFLKWAETLPNTLGNPLYHWSCLELQTVFGINKLLNPGTAEEIWHSCNEQLKRNNFGMLDILKKFNTELVCTSDDLLDDLAFHQAATFKSNNITVLPSLRADSILNVGHPAFSNWLKKLAAQAGVTIHSPETFREAVQIRLDYFSDTGCLLADHALNAGFHFNLPAPKKENELLQKLIQGEVLPLAEQVQLQSFLLVFLGEEYRKRGWVMQLHIGAQRATSTRLRKLAGPAGGFATIGKTCDIDSLCCFLDALDSQNNLPKTILYTLNPADNEALATLTGSFAEDGVTAKIQFGPAWWYNDHLTGIEKQLLAVASYGLLPHFIGMTTDSRSVLSFTRHDYFRRILCNLLGKWAEAGRIPSDKSTLEELIRNISYHNAKNWLLKINNGKYKFTK</sequence>
<dbReference type="Proteomes" id="UP000240357">
    <property type="component" value="Unassembled WGS sequence"/>
</dbReference>
<name>A0A2T2YEX2_9BACT</name>
<evidence type="ECO:0000256" key="2">
    <source>
        <dbReference type="ARBA" id="ARBA00004892"/>
    </source>
</evidence>
<dbReference type="Gene3D" id="1.10.2020.10">
    <property type="entry name" value="uronate isomerase, domain 2, chain A"/>
    <property type="match status" value="1"/>
</dbReference>
<comment type="pathway">
    <text evidence="2 7">Carbohydrate metabolism; pentose and glucuronate interconversion.</text>
</comment>
<dbReference type="GO" id="GO:0008880">
    <property type="term" value="F:glucuronate isomerase activity"/>
    <property type="evidence" value="ECO:0007669"/>
    <property type="project" value="UniProtKB-UniRule"/>
</dbReference>
<evidence type="ECO:0000256" key="5">
    <source>
        <dbReference type="ARBA" id="ARBA00020555"/>
    </source>
</evidence>
<accession>A0A2T2YEX2</accession>
<dbReference type="RefSeq" id="WP_106929330.1">
    <property type="nucleotide sequence ID" value="NZ_PYFT01000001.1"/>
</dbReference>
<comment type="similarity">
    <text evidence="3 7">Belongs to the metallo-dependent hydrolases superfamily. Uronate isomerase family.</text>
</comment>
<evidence type="ECO:0000256" key="7">
    <source>
        <dbReference type="HAMAP-Rule" id="MF_00675"/>
    </source>
</evidence>
<keyword evidence="9" id="KW-1185">Reference proteome</keyword>
<dbReference type="EMBL" id="PYFT01000001">
    <property type="protein sequence ID" value="PSR54052.1"/>
    <property type="molecule type" value="Genomic_DNA"/>
</dbReference>
<dbReference type="OrthoDB" id="9766564at2"/>
<dbReference type="GO" id="GO:0019698">
    <property type="term" value="P:D-galacturonate catabolic process"/>
    <property type="evidence" value="ECO:0007669"/>
    <property type="project" value="TreeGrafter"/>
</dbReference>
<dbReference type="EC" id="5.3.1.12" evidence="4 7"/>
<protein>
    <recommendedName>
        <fullName evidence="5 7">Uronate isomerase</fullName>
        <ecNumber evidence="4 7">5.3.1.12</ecNumber>
    </recommendedName>
    <alternativeName>
        <fullName evidence="7">Glucuronate isomerase</fullName>
    </alternativeName>
    <alternativeName>
        <fullName evidence="7">Uronic isomerase</fullName>
    </alternativeName>
</protein>
<evidence type="ECO:0000256" key="4">
    <source>
        <dbReference type="ARBA" id="ARBA00012546"/>
    </source>
</evidence>
<evidence type="ECO:0000256" key="6">
    <source>
        <dbReference type="ARBA" id="ARBA00023235"/>
    </source>
</evidence>
<dbReference type="SUPFAM" id="SSF51556">
    <property type="entry name" value="Metallo-dependent hydrolases"/>
    <property type="match status" value="1"/>
</dbReference>
<dbReference type="PANTHER" id="PTHR30068">
    <property type="entry name" value="URONATE ISOMERASE"/>
    <property type="match status" value="1"/>
</dbReference>
<dbReference type="Gene3D" id="3.20.20.140">
    <property type="entry name" value="Metal-dependent hydrolases"/>
    <property type="match status" value="1"/>
</dbReference>
<dbReference type="HAMAP" id="MF_00675">
    <property type="entry name" value="UxaC"/>
    <property type="match status" value="1"/>
</dbReference>
<keyword evidence="6 7" id="KW-0413">Isomerase</keyword>
<comment type="caution">
    <text evidence="8">The sequence shown here is derived from an EMBL/GenBank/DDBJ whole genome shotgun (WGS) entry which is preliminary data.</text>
</comment>
<evidence type="ECO:0000256" key="1">
    <source>
        <dbReference type="ARBA" id="ARBA00001165"/>
    </source>
</evidence>